<name>A0AAN8AA97_ELEMC</name>
<dbReference type="EMBL" id="JAUZQC010000025">
    <property type="protein sequence ID" value="KAK5848564.1"/>
    <property type="molecule type" value="Genomic_DNA"/>
</dbReference>
<reference evidence="2 3" key="2">
    <citation type="journal article" date="2023" name="Mol. Biol. Evol.">
        <title>Genomics of Secondarily Temperate Adaptation in the Only Non-Antarctic Icefish.</title>
        <authorList>
            <person name="Rivera-Colon A.G."/>
            <person name="Rayamajhi N."/>
            <person name="Minhas B.F."/>
            <person name="Madrigal G."/>
            <person name="Bilyk K.T."/>
            <person name="Yoon V."/>
            <person name="Hune M."/>
            <person name="Gregory S."/>
            <person name="Cheng C.H.C."/>
            <person name="Catchen J.M."/>
        </authorList>
    </citation>
    <scope>NUCLEOTIDE SEQUENCE [LARGE SCALE GENOMIC DNA]</scope>
    <source>
        <strain evidence="2">JMC-PN-2008</strain>
    </source>
</reference>
<keyword evidence="3" id="KW-1185">Reference proteome</keyword>
<dbReference type="Proteomes" id="UP001346869">
    <property type="component" value="Unassembled WGS sequence"/>
</dbReference>
<protein>
    <submittedName>
        <fullName evidence="2">Uncharacterized protein</fullName>
    </submittedName>
</protein>
<evidence type="ECO:0000313" key="2">
    <source>
        <dbReference type="EMBL" id="KAK5848564.1"/>
    </source>
</evidence>
<feature type="region of interest" description="Disordered" evidence="1">
    <location>
        <begin position="20"/>
        <end position="43"/>
    </location>
</feature>
<dbReference type="AlphaFoldDB" id="A0AAN8AA97"/>
<comment type="caution">
    <text evidence="2">The sequence shown here is derived from an EMBL/GenBank/DDBJ whole genome shotgun (WGS) entry which is preliminary data.</text>
</comment>
<gene>
    <name evidence="2" type="ORF">PBY51_006166</name>
</gene>
<organism evidence="2 3">
    <name type="scientific">Eleginops maclovinus</name>
    <name type="common">Patagonian blennie</name>
    <name type="synonym">Eleginus maclovinus</name>
    <dbReference type="NCBI Taxonomy" id="56733"/>
    <lineage>
        <taxon>Eukaryota</taxon>
        <taxon>Metazoa</taxon>
        <taxon>Chordata</taxon>
        <taxon>Craniata</taxon>
        <taxon>Vertebrata</taxon>
        <taxon>Euteleostomi</taxon>
        <taxon>Actinopterygii</taxon>
        <taxon>Neopterygii</taxon>
        <taxon>Teleostei</taxon>
        <taxon>Neoteleostei</taxon>
        <taxon>Acanthomorphata</taxon>
        <taxon>Eupercaria</taxon>
        <taxon>Perciformes</taxon>
        <taxon>Notothenioidei</taxon>
        <taxon>Eleginopidae</taxon>
        <taxon>Eleginops</taxon>
    </lineage>
</organism>
<proteinExistence type="predicted"/>
<evidence type="ECO:0000256" key="1">
    <source>
        <dbReference type="SAM" id="MobiDB-lite"/>
    </source>
</evidence>
<reference evidence="2 3" key="1">
    <citation type="journal article" date="2023" name="Genes (Basel)">
        <title>Chromosome-Level Genome Assembly and Circadian Gene Repertoire of the Patagonia Blennie Eleginops maclovinus-The Closest Ancestral Proxy of Antarctic Cryonotothenioids.</title>
        <authorList>
            <person name="Cheng C.C."/>
            <person name="Rivera-Colon A.G."/>
            <person name="Minhas B.F."/>
            <person name="Wilson L."/>
            <person name="Rayamajhi N."/>
            <person name="Vargas-Chacoff L."/>
            <person name="Catchen J.M."/>
        </authorList>
    </citation>
    <scope>NUCLEOTIDE SEQUENCE [LARGE SCALE GENOMIC DNA]</scope>
    <source>
        <strain evidence="2">JMC-PN-2008</strain>
    </source>
</reference>
<evidence type="ECO:0000313" key="3">
    <source>
        <dbReference type="Proteomes" id="UP001346869"/>
    </source>
</evidence>
<accession>A0AAN8AA97</accession>
<sequence length="92" mass="9719">MSHALGGWATHNHIVLISSTKTHNKLGHGTAASTPASALPPPVRVPKREELECGTHLISTSDKHTDARTAPRERLIASDTSAAILGGLVLRQ</sequence>